<dbReference type="AlphaFoldDB" id="A0A0R3M5Y9"/>
<organism evidence="2 3">
    <name type="scientific">Bradyrhizobium lablabi</name>
    <dbReference type="NCBI Taxonomy" id="722472"/>
    <lineage>
        <taxon>Bacteria</taxon>
        <taxon>Pseudomonadati</taxon>
        <taxon>Pseudomonadota</taxon>
        <taxon>Alphaproteobacteria</taxon>
        <taxon>Hyphomicrobiales</taxon>
        <taxon>Nitrobacteraceae</taxon>
        <taxon>Bradyrhizobium</taxon>
    </lineage>
</organism>
<accession>A0A0R3M5Y9</accession>
<dbReference type="Pfam" id="PF13618">
    <property type="entry name" value="Gluconate_2-dh3"/>
    <property type="match status" value="1"/>
</dbReference>
<feature type="compositionally biased region" description="Low complexity" evidence="1">
    <location>
        <begin position="17"/>
        <end position="37"/>
    </location>
</feature>
<evidence type="ECO:0008006" key="4">
    <source>
        <dbReference type="Google" id="ProtNLM"/>
    </source>
</evidence>
<protein>
    <recommendedName>
        <fullName evidence="4">Gluconate 2-dehydrogenase gamma chain</fullName>
    </recommendedName>
</protein>
<feature type="region of interest" description="Disordered" evidence="1">
    <location>
        <begin position="1"/>
        <end position="37"/>
    </location>
</feature>
<comment type="caution">
    <text evidence="2">The sequence shown here is derived from an EMBL/GenBank/DDBJ whole genome shotgun (WGS) entry which is preliminary data.</text>
</comment>
<sequence length="234" mass="25003">MVLPTIGAASRAEAAEPKPQIAQAQPPAAAAPSSAAAPGAATGHQFLSLDEVAFTEALVDHMWPKDQLSPSGTELGIATFIDRQLAGAFGQGDRLYAQGPFRMGKPQHGYQLPLTPAQYYRAGASAIATACQKRFGRSFERLAAADREQFLQELASGKVKEGPLDLAAWFNGLAYPLFVQGAFADPVYGGNRDKAAWKMIGYPGLPAVYNQDVVRFRGKAHPRSANPQSIQDFS</sequence>
<dbReference type="Proteomes" id="UP000051660">
    <property type="component" value="Unassembled WGS sequence"/>
</dbReference>
<dbReference type="EMBL" id="LLYB01000134">
    <property type="protein sequence ID" value="KRR15417.1"/>
    <property type="molecule type" value="Genomic_DNA"/>
</dbReference>
<evidence type="ECO:0000313" key="3">
    <source>
        <dbReference type="Proteomes" id="UP000051660"/>
    </source>
</evidence>
<gene>
    <name evidence="2" type="ORF">CQ14_03665</name>
</gene>
<name>A0A0R3M5Y9_9BRAD</name>
<proteinExistence type="predicted"/>
<dbReference type="InterPro" id="IPR027056">
    <property type="entry name" value="Gluconate_2DH_su3"/>
</dbReference>
<reference evidence="2 3" key="1">
    <citation type="submission" date="2014-03" db="EMBL/GenBank/DDBJ databases">
        <title>Bradyrhizobium valentinum sp. nov., isolated from effective nodules of Lupinus mariae-josephae, a lupine endemic of basic-lime soils in Eastern Spain.</title>
        <authorList>
            <person name="Duran D."/>
            <person name="Rey L."/>
            <person name="Navarro A."/>
            <person name="Busquets A."/>
            <person name="Imperial J."/>
            <person name="Ruiz-Argueso T."/>
        </authorList>
    </citation>
    <scope>NUCLEOTIDE SEQUENCE [LARGE SCALE GENOMIC DNA]</scope>
    <source>
        <strain evidence="2 3">CCBAU 23086</strain>
    </source>
</reference>
<evidence type="ECO:0000256" key="1">
    <source>
        <dbReference type="SAM" id="MobiDB-lite"/>
    </source>
</evidence>
<evidence type="ECO:0000313" key="2">
    <source>
        <dbReference type="EMBL" id="KRR15417.1"/>
    </source>
</evidence>